<evidence type="ECO:0000256" key="2">
    <source>
        <dbReference type="SAM" id="MobiDB-lite"/>
    </source>
</evidence>
<evidence type="ECO:0000256" key="1">
    <source>
        <dbReference type="SAM" id="Coils"/>
    </source>
</evidence>
<gene>
    <name evidence="3" type="ORF">B0J13DRAFT_613856</name>
</gene>
<dbReference type="PANTHER" id="PTHR37538">
    <property type="entry name" value="BTB DOMAIN-CONTAINING PROTEIN"/>
    <property type="match status" value="1"/>
</dbReference>
<dbReference type="OrthoDB" id="3594103at2759"/>
<keyword evidence="1" id="KW-0175">Coiled coil</keyword>
<dbReference type="EMBL" id="JAGMUU010000046">
    <property type="protein sequence ID" value="KAH7113484.1"/>
    <property type="molecule type" value="Genomic_DNA"/>
</dbReference>
<evidence type="ECO:0000313" key="4">
    <source>
        <dbReference type="Proteomes" id="UP000717696"/>
    </source>
</evidence>
<comment type="caution">
    <text evidence="3">The sequence shown here is derived from an EMBL/GenBank/DDBJ whole genome shotgun (WGS) entry which is preliminary data.</text>
</comment>
<feature type="coiled-coil region" evidence="1">
    <location>
        <begin position="308"/>
        <end position="362"/>
    </location>
</feature>
<dbReference type="Proteomes" id="UP000717696">
    <property type="component" value="Unassembled WGS sequence"/>
</dbReference>
<evidence type="ECO:0000313" key="3">
    <source>
        <dbReference type="EMBL" id="KAH7113484.1"/>
    </source>
</evidence>
<protein>
    <submittedName>
        <fullName evidence="3">Uncharacterized protein</fullName>
    </submittedName>
</protein>
<name>A0A9P9D6H6_9HYPO</name>
<keyword evidence="4" id="KW-1185">Reference proteome</keyword>
<sequence length="465" mass="50516">MCSRAGLAGGQRWPHGSSRRVHGRLHPPPVRFLSKSSTTTQGGLSVDGICLGELVVDINPHRDMGIGLGVSDQAHTVLGPAEQHVDAVLGRDEYAVYARVQLNTRALLRQSAELASRDVVIGCCSSSFRELHLDDIAYDTGHVLIHFLVTGSYQCLKPQGDTTAKRYASEFSTALRAYVAAESLQLPYLRDLARREMIRLGDKLSLPSLIDIMEESWLSLSTLPGIVAYVESRILAFAESVTHPTAEKVLSEIGTPNTLSKVLLKIMLLLKTSEVAQKDESLRKEELVEILRGLTDSRPGAGASRSKVSDVDRAMKEAEEQAAREAEEQAAAVAVAQRIAAAQAAEAEAVREEEEIALLLAKKARRRGKLLRKDRARLSILEENASKRSEARAACEVAEAEATHVSNVPAADKVASAEQSFVLPTPEVKSCADRDISDPLRPQSTEDVSIAELASSENPKRKAHD</sequence>
<accession>A0A9P9D6H6</accession>
<organism evidence="3 4">
    <name type="scientific">Dactylonectria estremocensis</name>
    <dbReference type="NCBI Taxonomy" id="1079267"/>
    <lineage>
        <taxon>Eukaryota</taxon>
        <taxon>Fungi</taxon>
        <taxon>Dikarya</taxon>
        <taxon>Ascomycota</taxon>
        <taxon>Pezizomycotina</taxon>
        <taxon>Sordariomycetes</taxon>
        <taxon>Hypocreomycetidae</taxon>
        <taxon>Hypocreales</taxon>
        <taxon>Nectriaceae</taxon>
        <taxon>Dactylonectria</taxon>
    </lineage>
</organism>
<proteinExistence type="predicted"/>
<feature type="region of interest" description="Disordered" evidence="2">
    <location>
        <begin position="413"/>
        <end position="465"/>
    </location>
</feature>
<reference evidence="3" key="1">
    <citation type="journal article" date="2021" name="Nat. Commun.">
        <title>Genetic determinants of endophytism in the Arabidopsis root mycobiome.</title>
        <authorList>
            <person name="Mesny F."/>
            <person name="Miyauchi S."/>
            <person name="Thiergart T."/>
            <person name="Pickel B."/>
            <person name="Atanasova L."/>
            <person name="Karlsson M."/>
            <person name="Huettel B."/>
            <person name="Barry K.W."/>
            <person name="Haridas S."/>
            <person name="Chen C."/>
            <person name="Bauer D."/>
            <person name="Andreopoulos W."/>
            <person name="Pangilinan J."/>
            <person name="LaButti K."/>
            <person name="Riley R."/>
            <person name="Lipzen A."/>
            <person name="Clum A."/>
            <person name="Drula E."/>
            <person name="Henrissat B."/>
            <person name="Kohler A."/>
            <person name="Grigoriev I.V."/>
            <person name="Martin F.M."/>
            <person name="Hacquard S."/>
        </authorList>
    </citation>
    <scope>NUCLEOTIDE SEQUENCE</scope>
    <source>
        <strain evidence="3">MPI-CAGE-AT-0021</strain>
    </source>
</reference>
<dbReference type="PANTHER" id="PTHR37538:SF1">
    <property type="entry name" value="BTB DOMAIN-CONTAINING PROTEIN"/>
    <property type="match status" value="1"/>
</dbReference>
<dbReference type="AlphaFoldDB" id="A0A9P9D6H6"/>
<feature type="region of interest" description="Disordered" evidence="2">
    <location>
        <begin position="1"/>
        <end position="41"/>
    </location>
</feature>